<accession>A0ABR0NJ90</accession>
<keyword evidence="2" id="KW-1185">Reference proteome</keyword>
<sequence>MTLVQVWMEILSLDSKDNSKIHEGGASWARIFGWAIHFFSSSQEEPIDCLECSFEAQTSRERIFLNTDGAVQLVSRYATGGGVVRGKHGDWIVGYHWYLGKCSIFDVNYGYF</sequence>
<gene>
    <name evidence="1" type="ORF">PVK06_035930</name>
</gene>
<evidence type="ECO:0000313" key="1">
    <source>
        <dbReference type="EMBL" id="KAK5794691.1"/>
    </source>
</evidence>
<evidence type="ECO:0000313" key="2">
    <source>
        <dbReference type="Proteomes" id="UP001358586"/>
    </source>
</evidence>
<reference evidence="1 2" key="1">
    <citation type="submission" date="2023-03" db="EMBL/GenBank/DDBJ databases">
        <title>WGS of Gossypium arboreum.</title>
        <authorList>
            <person name="Yu D."/>
        </authorList>
    </citation>
    <scope>NUCLEOTIDE SEQUENCE [LARGE SCALE GENOMIC DNA]</scope>
    <source>
        <tissue evidence="1">Leaf</tissue>
    </source>
</reference>
<dbReference type="EMBL" id="JARKNE010000010">
    <property type="protein sequence ID" value="KAK5794691.1"/>
    <property type="molecule type" value="Genomic_DNA"/>
</dbReference>
<protein>
    <submittedName>
        <fullName evidence="1">Uncharacterized protein</fullName>
    </submittedName>
</protein>
<organism evidence="1 2">
    <name type="scientific">Gossypium arboreum</name>
    <name type="common">Tree cotton</name>
    <name type="synonym">Gossypium nanking</name>
    <dbReference type="NCBI Taxonomy" id="29729"/>
    <lineage>
        <taxon>Eukaryota</taxon>
        <taxon>Viridiplantae</taxon>
        <taxon>Streptophyta</taxon>
        <taxon>Embryophyta</taxon>
        <taxon>Tracheophyta</taxon>
        <taxon>Spermatophyta</taxon>
        <taxon>Magnoliopsida</taxon>
        <taxon>eudicotyledons</taxon>
        <taxon>Gunneridae</taxon>
        <taxon>Pentapetalae</taxon>
        <taxon>rosids</taxon>
        <taxon>malvids</taxon>
        <taxon>Malvales</taxon>
        <taxon>Malvaceae</taxon>
        <taxon>Malvoideae</taxon>
        <taxon>Gossypium</taxon>
    </lineage>
</organism>
<dbReference type="Proteomes" id="UP001358586">
    <property type="component" value="Chromosome 10"/>
</dbReference>
<name>A0ABR0NJ90_GOSAR</name>
<proteinExistence type="predicted"/>
<comment type="caution">
    <text evidence="1">The sequence shown here is derived from an EMBL/GenBank/DDBJ whole genome shotgun (WGS) entry which is preliminary data.</text>
</comment>